<evidence type="ECO:0000256" key="1">
    <source>
        <dbReference type="SAM" id="Phobius"/>
    </source>
</evidence>
<evidence type="ECO:0000313" key="2">
    <source>
        <dbReference type="EMBL" id="EEP68074.1"/>
    </source>
</evidence>
<feature type="transmembrane region" description="Helical" evidence="1">
    <location>
        <begin position="12"/>
        <end position="33"/>
    </location>
</feature>
<organism evidence="2 3">
    <name type="scientific">Kingella oralis ATCC 51147</name>
    <dbReference type="NCBI Taxonomy" id="629741"/>
    <lineage>
        <taxon>Bacteria</taxon>
        <taxon>Pseudomonadati</taxon>
        <taxon>Pseudomonadota</taxon>
        <taxon>Betaproteobacteria</taxon>
        <taxon>Neisseriales</taxon>
        <taxon>Neisseriaceae</taxon>
        <taxon>Kingella</taxon>
    </lineage>
</organism>
<keyword evidence="3" id="KW-1185">Reference proteome</keyword>
<name>C4GJV2_9NEIS</name>
<gene>
    <name evidence="2" type="ORF">GCWU000324_02325</name>
</gene>
<protein>
    <submittedName>
        <fullName evidence="2">Uncharacterized protein</fullName>
    </submittedName>
</protein>
<dbReference type="HOGENOM" id="CLU_3271408_0_0_4"/>
<evidence type="ECO:0000313" key="3">
    <source>
        <dbReference type="Proteomes" id="UP000003009"/>
    </source>
</evidence>
<dbReference type="Proteomes" id="UP000003009">
    <property type="component" value="Unassembled WGS sequence"/>
</dbReference>
<dbReference type="STRING" id="629741.GCWU000324_02325"/>
<accession>C4GJV2</accession>
<proteinExistence type="predicted"/>
<dbReference type="AlphaFoldDB" id="C4GJV2"/>
<dbReference type="EMBL" id="ACJW02000003">
    <property type="protein sequence ID" value="EEP68074.1"/>
    <property type="molecule type" value="Genomic_DNA"/>
</dbReference>
<reference evidence="2" key="1">
    <citation type="submission" date="2009-04" db="EMBL/GenBank/DDBJ databases">
        <authorList>
            <person name="Weinstock G."/>
            <person name="Sodergren E."/>
            <person name="Clifton S."/>
            <person name="Fulton L."/>
            <person name="Fulton B."/>
            <person name="Courtney L."/>
            <person name="Fronick C."/>
            <person name="Harrison M."/>
            <person name="Strong C."/>
            <person name="Farmer C."/>
            <person name="Delahaunty K."/>
            <person name="Markovic C."/>
            <person name="Hall O."/>
            <person name="Minx P."/>
            <person name="Tomlinson C."/>
            <person name="Mitreva M."/>
            <person name="Nelson J."/>
            <person name="Hou S."/>
            <person name="Wollam A."/>
            <person name="Pepin K.H."/>
            <person name="Johnson M."/>
            <person name="Bhonagiri V."/>
            <person name="Nash W.E."/>
            <person name="Warren W."/>
            <person name="Chinwalla A."/>
            <person name="Mardis E.R."/>
            <person name="Wilson R.K."/>
        </authorList>
    </citation>
    <scope>NUCLEOTIDE SEQUENCE [LARGE SCALE GENOMIC DNA]</scope>
    <source>
        <strain evidence="2">ATCC 51147</strain>
    </source>
</reference>
<sequence length="41" mass="4816">MKVMVFCSLFRGFSHFWAAVGLWGLCLIELEFLRVRPLTQL</sequence>
<keyword evidence="1" id="KW-0812">Transmembrane</keyword>
<comment type="caution">
    <text evidence="2">The sequence shown here is derived from an EMBL/GenBank/DDBJ whole genome shotgun (WGS) entry which is preliminary data.</text>
</comment>
<keyword evidence="1" id="KW-0472">Membrane</keyword>
<keyword evidence="1" id="KW-1133">Transmembrane helix</keyword>